<dbReference type="PANTHER" id="PTHR30024:SF46">
    <property type="entry name" value="ABC TRANSPORTER, SUBSTRATE-BINDING LIPOPROTEIN"/>
    <property type="match status" value="1"/>
</dbReference>
<dbReference type="RefSeq" id="WP_108142681.1">
    <property type="nucleotide sequence ID" value="NZ_QAXS01000051.1"/>
</dbReference>
<dbReference type="EMBL" id="QAXS01000051">
    <property type="protein sequence ID" value="PTV93120.1"/>
    <property type="molecule type" value="Genomic_DNA"/>
</dbReference>
<dbReference type="SUPFAM" id="SSF140683">
    <property type="entry name" value="SP0561-like"/>
    <property type="match status" value="1"/>
</dbReference>
<dbReference type="InterPro" id="IPR018720">
    <property type="entry name" value="DUF2249"/>
</dbReference>
<evidence type="ECO:0000259" key="2">
    <source>
        <dbReference type="Pfam" id="PF10006"/>
    </source>
</evidence>
<evidence type="ECO:0000259" key="1">
    <source>
        <dbReference type="Pfam" id="PF08984"/>
    </source>
</evidence>
<dbReference type="InterPro" id="IPR038062">
    <property type="entry name" value="ScdA-like_N_sf"/>
</dbReference>
<name>A0A2T5RFK0_9FIRM</name>
<dbReference type="PANTHER" id="PTHR30024">
    <property type="entry name" value="ALIPHATIC SULFONATES-BINDING PROTEIN-RELATED"/>
    <property type="match status" value="1"/>
</dbReference>
<feature type="domain" description="DUF2249" evidence="2">
    <location>
        <begin position="116"/>
        <end position="173"/>
    </location>
</feature>
<dbReference type="SUPFAM" id="SSF53850">
    <property type="entry name" value="Periplasmic binding protein-like II"/>
    <property type="match status" value="1"/>
</dbReference>
<evidence type="ECO:0000313" key="3">
    <source>
        <dbReference type="EMBL" id="PTV93120.1"/>
    </source>
</evidence>
<dbReference type="InterPro" id="IPR015077">
    <property type="entry name" value="DUF1858"/>
</dbReference>
<dbReference type="Pfam" id="PF10006">
    <property type="entry name" value="DUF2249"/>
    <property type="match status" value="1"/>
</dbReference>
<reference evidence="3 4" key="1">
    <citation type="submission" date="2018-04" db="EMBL/GenBank/DDBJ databases">
        <title>Subsurface microbial communities from deep shales in Ohio and West Virginia, USA.</title>
        <authorList>
            <person name="Wrighton K."/>
        </authorList>
    </citation>
    <scope>NUCLEOTIDE SEQUENCE [LARGE SCALE GENOMIC DNA]</scope>
    <source>
        <strain evidence="3 4">WC1</strain>
    </source>
</reference>
<accession>A0A2T5RFK0</accession>
<evidence type="ECO:0000313" key="4">
    <source>
        <dbReference type="Proteomes" id="UP000244089"/>
    </source>
</evidence>
<comment type="caution">
    <text evidence="3">The sequence shown here is derived from an EMBL/GenBank/DDBJ whole genome shotgun (WGS) entry which is preliminary data.</text>
</comment>
<dbReference type="Pfam" id="PF08984">
    <property type="entry name" value="DUF1858"/>
    <property type="match status" value="1"/>
</dbReference>
<proteinExistence type="predicted"/>
<gene>
    <name evidence="3" type="ORF">C8C76_1519</name>
</gene>
<organism evidence="3 4">
    <name type="scientific">Halanaerobium saccharolyticum</name>
    <dbReference type="NCBI Taxonomy" id="43595"/>
    <lineage>
        <taxon>Bacteria</taxon>
        <taxon>Bacillati</taxon>
        <taxon>Bacillota</taxon>
        <taxon>Clostridia</taxon>
        <taxon>Halanaerobiales</taxon>
        <taxon>Halanaerobiaceae</taxon>
        <taxon>Halanaerobium</taxon>
    </lineage>
</organism>
<dbReference type="AlphaFoldDB" id="A0A2T5RFK0"/>
<dbReference type="OrthoDB" id="9814375at2"/>
<dbReference type="Gene3D" id="3.40.190.10">
    <property type="entry name" value="Periplasmic binding protein-like II"/>
    <property type="match status" value="2"/>
</dbReference>
<dbReference type="Proteomes" id="UP000244089">
    <property type="component" value="Unassembled WGS sequence"/>
</dbReference>
<dbReference type="Gene3D" id="1.10.3910.10">
    <property type="entry name" value="SP0561-like"/>
    <property type="match status" value="1"/>
</dbReference>
<sequence>MLIKAETKLDAILNEYPELKETLKEMSPKFSKLDNKMVYNTVGKFARVKDIAKMGGFSTCEVLHTLNKVIGMEEELAASFPECIDAEILVETEKNEQPEWLSDRAEFKEMNVIGSEEDPLADIMKKAQSLKAGEGFKLVQIFEPIPLINMLNSLGFEHYTEQINDFKFEIYFYKKETENSEAEEHQAGDKVLVVIQSATPVVYPIIMKLLKSKELMDKIEIKELKMWDKAESHMSWLMNGKADITFSAVVAAAKLYLNGIDLRMKSVNVWDNFYLLTRGYQADNFGDLKGHEIHVPLAKGTPPFGVTKYLMKKKGYNPDDFDFVFGQPFGRPEELKAKFVRGEIDTVLLREPEASFALKEAEDAVVSIAYKDLWQEIHPEAGKLPNAGLVFKDEFADQHPEIVELFMREIAKAIREINEDPKKSAEESFDIMGQTPEAVEKFLKRVTFDFKSGSENAAEIIYYLKVLAEEGSFKAKKDLSELEEMFK</sequence>
<protein>
    <submittedName>
        <fullName evidence="3">ABC-type nitrate/sulfonate/bicarbonate transport system substrate-binding protein</fullName>
    </submittedName>
</protein>
<feature type="domain" description="DUF1858" evidence="1">
    <location>
        <begin position="3"/>
        <end position="61"/>
    </location>
</feature>